<evidence type="ECO:0000256" key="1">
    <source>
        <dbReference type="SAM" id="SignalP"/>
    </source>
</evidence>
<reference evidence="2" key="1">
    <citation type="submission" date="2015-11" db="EMBL/GenBank/DDBJ databases">
        <title>De novo transcriptome assembly of four potential Pierce s Disease insect vectors from Arizona vineyards.</title>
        <authorList>
            <person name="Tassone E.E."/>
        </authorList>
    </citation>
    <scope>NUCLEOTIDE SEQUENCE</scope>
</reference>
<protein>
    <submittedName>
        <fullName evidence="2">Uncharacterized protein</fullName>
    </submittedName>
</protein>
<sequence>MVYILVLLALGMAEGSQYHNWGSGMKQHQVVIPSPNPNPNGKSMDYYGTARSNGNGPSFSYAGGSSGSGGHGNFKNFQMKSTQSLQYFKNPRLDKNVYNSYASGDLNSRYKGSILDMQGRSGNYNIPLSAPTNPHSYRNYGVHSGAYRPAGFYGNKTPSGFTFPQNIAQDYHSTRFYDGPRVVKSNSKKSGIYVIPTPSKLYFDGIKN</sequence>
<feature type="signal peptide" evidence="1">
    <location>
        <begin position="1"/>
        <end position="15"/>
    </location>
</feature>
<proteinExistence type="predicted"/>
<name>A0A1B6FVR7_9HEMI</name>
<dbReference type="AlphaFoldDB" id="A0A1B6FVR7"/>
<accession>A0A1B6FVR7</accession>
<evidence type="ECO:0000313" key="2">
    <source>
        <dbReference type="EMBL" id="JAS54133.1"/>
    </source>
</evidence>
<gene>
    <name evidence="2" type="ORF">g.47581</name>
</gene>
<dbReference type="EMBL" id="GECZ01015636">
    <property type="protein sequence ID" value="JAS54133.1"/>
    <property type="molecule type" value="Transcribed_RNA"/>
</dbReference>
<feature type="chain" id="PRO_5012000558" evidence="1">
    <location>
        <begin position="16"/>
        <end position="208"/>
    </location>
</feature>
<organism evidence="2">
    <name type="scientific">Cuerna arida</name>
    <dbReference type="NCBI Taxonomy" id="1464854"/>
    <lineage>
        <taxon>Eukaryota</taxon>
        <taxon>Metazoa</taxon>
        <taxon>Ecdysozoa</taxon>
        <taxon>Arthropoda</taxon>
        <taxon>Hexapoda</taxon>
        <taxon>Insecta</taxon>
        <taxon>Pterygota</taxon>
        <taxon>Neoptera</taxon>
        <taxon>Paraneoptera</taxon>
        <taxon>Hemiptera</taxon>
        <taxon>Auchenorrhyncha</taxon>
        <taxon>Membracoidea</taxon>
        <taxon>Cicadellidae</taxon>
        <taxon>Cicadellinae</taxon>
        <taxon>Proconiini</taxon>
        <taxon>Cuerna</taxon>
    </lineage>
</organism>
<keyword evidence="1" id="KW-0732">Signal</keyword>